<dbReference type="InParanoid" id="A0A409WEJ3"/>
<dbReference type="InterPro" id="IPR000719">
    <property type="entry name" value="Prot_kinase_dom"/>
</dbReference>
<dbReference type="GO" id="GO:0004672">
    <property type="term" value="F:protein kinase activity"/>
    <property type="evidence" value="ECO:0007669"/>
    <property type="project" value="InterPro"/>
</dbReference>
<organism evidence="2 3">
    <name type="scientific">Gymnopilus dilepis</name>
    <dbReference type="NCBI Taxonomy" id="231916"/>
    <lineage>
        <taxon>Eukaryota</taxon>
        <taxon>Fungi</taxon>
        <taxon>Dikarya</taxon>
        <taxon>Basidiomycota</taxon>
        <taxon>Agaricomycotina</taxon>
        <taxon>Agaricomycetes</taxon>
        <taxon>Agaricomycetidae</taxon>
        <taxon>Agaricales</taxon>
        <taxon>Agaricineae</taxon>
        <taxon>Hymenogastraceae</taxon>
        <taxon>Gymnopilus</taxon>
    </lineage>
</organism>
<dbReference type="InterPro" id="IPR011009">
    <property type="entry name" value="Kinase-like_dom_sf"/>
</dbReference>
<dbReference type="SMART" id="SM00220">
    <property type="entry name" value="S_TKc"/>
    <property type="match status" value="1"/>
</dbReference>
<dbReference type="Gene3D" id="1.10.510.10">
    <property type="entry name" value="Transferase(Phosphotransferase) domain 1"/>
    <property type="match status" value="1"/>
</dbReference>
<sequence length="363" mass="41322">MSQLSAQRRPRREKLPADLDAWRAPEVDEIHAYTAIWNEFLPLLSQHNLALWKASPGYHSSPGGLPQADNYLYFSANKAHNLSSIHVEEFHVQNALSNIARTTSGIRRDCVLRVITAGDQGLDHLRILHRLSESPGALLSNNHVLPFIDKILFEDITIGVFPRLSYNLESVFLPLCHNSAEDILYMVLQGLEGLTYLHENRVAHRDMFLDNLVVEWIPASMIERSTVTRPRVYIIDFESAVDFPEDSTDRQRVCSGVPIPPRQDYGRAIPSELTNDDPYCPFKLDVWQFGSKVRYMFYPTGLPVVDRLLLDLTAPSPADRPTAREALLRLDDFLRATVPSSLHFQLPMQYDESDPSILPKLLR</sequence>
<dbReference type="EMBL" id="NHYE01005108">
    <property type="protein sequence ID" value="PPQ76881.1"/>
    <property type="molecule type" value="Genomic_DNA"/>
</dbReference>
<dbReference type="AlphaFoldDB" id="A0A409WEJ3"/>
<gene>
    <name evidence="2" type="ORF">CVT26_001440</name>
</gene>
<evidence type="ECO:0000259" key="1">
    <source>
        <dbReference type="PROSITE" id="PS50011"/>
    </source>
</evidence>
<dbReference type="SUPFAM" id="SSF56112">
    <property type="entry name" value="Protein kinase-like (PK-like)"/>
    <property type="match status" value="1"/>
</dbReference>
<dbReference type="PROSITE" id="PS50011">
    <property type="entry name" value="PROTEIN_KINASE_DOM"/>
    <property type="match status" value="1"/>
</dbReference>
<evidence type="ECO:0000313" key="2">
    <source>
        <dbReference type="EMBL" id="PPQ76881.1"/>
    </source>
</evidence>
<protein>
    <recommendedName>
        <fullName evidence="1">Protein kinase domain-containing protein</fullName>
    </recommendedName>
</protein>
<proteinExistence type="predicted"/>
<dbReference type="Proteomes" id="UP000284706">
    <property type="component" value="Unassembled WGS sequence"/>
</dbReference>
<dbReference type="GO" id="GO:0005524">
    <property type="term" value="F:ATP binding"/>
    <property type="evidence" value="ECO:0007669"/>
    <property type="project" value="InterPro"/>
</dbReference>
<dbReference type="OrthoDB" id="2985259at2759"/>
<reference evidence="2 3" key="1">
    <citation type="journal article" date="2018" name="Evol. Lett.">
        <title>Horizontal gene cluster transfer increased hallucinogenic mushroom diversity.</title>
        <authorList>
            <person name="Reynolds H.T."/>
            <person name="Vijayakumar V."/>
            <person name="Gluck-Thaler E."/>
            <person name="Korotkin H.B."/>
            <person name="Matheny P.B."/>
            <person name="Slot J.C."/>
        </authorList>
    </citation>
    <scope>NUCLEOTIDE SEQUENCE [LARGE SCALE GENOMIC DNA]</scope>
    <source>
        <strain evidence="2 3">SRW20</strain>
    </source>
</reference>
<name>A0A409WEJ3_9AGAR</name>
<evidence type="ECO:0000313" key="3">
    <source>
        <dbReference type="Proteomes" id="UP000284706"/>
    </source>
</evidence>
<dbReference type="STRING" id="231916.A0A409WEJ3"/>
<comment type="caution">
    <text evidence="2">The sequence shown here is derived from an EMBL/GenBank/DDBJ whole genome shotgun (WGS) entry which is preliminary data.</text>
</comment>
<accession>A0A409WEJ3</accession>
<feature type="domain" description="Protein kinase" evidence="1">
    <location>
        <begin position="1"/>
        <end position="363"/>
    </location>
</feature>
<keyword evidence="3" id="KW-1185">Reference proteome</keyword>